<gene>
    <name evidence="2" type="ORF">OIK40_13460</name>
</gene>
<evidence type="ECO:0000313" key="3">
    <source>
        <dbReference type="Proteomes" id="UP001216558"/>
    </source>
</evidence>
<dbReference type="Gene3D" id="3.20.20.450">
    <property type="entry name" value="EAL domain"/>
    <property type="match status" value="1"/>
</dbReference>
<comment type="caution">
    <text evidence="2">The sequence shown here is derived from an EMBL/GenBank/DDBJ whole genome shotgun (WGS) entry which is preliminary data.</text>
</comment>
<organism evidence="2 3">
    <name type="scientific">Erythrobacter fulvus</name>
    <dbReference type="NCBI Taxonomy" id="2987523"/>
    <lineage>
        <taxon>Bacteria</taxon>
        <taxon>Pseudomonadati</taxon>
        <taxon>Pseudomonadota</taxon>
        <taxon>Alphaproteobacteria</taxon>
        <taxon>Sphingomonadales</taxon>
        <taxon>Erythrobacteraceae</taxon>
        <taxon>Erythrobacter/Porphyrobacter group</taxon>
        <taxon>Erythrobacter</taxon>
    </lineage>
</organism>
<accession>A0ABT5JVU3</accession>
<dbReference type="Pfam" id="PF00563">
    <property type="entry name" value="EAL"/>
    <property type="match status" value="1"/>
</dbReference>
<dbReference type="PANTHER" id="PTHR33121:SF70">
    <property type="entry name" value="SIGNALING PROTEIN YKOW"/>
    <property type="match status" value="1"/>
</dbReference>
<keyword evidence="3" id="KW-1185">Reference proteome</keyword>
<reference evidence="2 3" key="1">
    <citation type="submission" date="2022-10" db="EMBL/GenBank/DDBJ databases">
        <title>Erythrobacter sp. sf7 Genome sequencing.</title>
        <authorList>
            <person name="Park S."/>
        </authorList>
    </citation>
    <scope>NUCLEOTIDE SEQUENCE [LARGE SCALE GENOMIC DNA]</scope>
    <source>
        <strain evidence="3">sf7</strain>
    </source>
</reference>
<protein>
    <submittedName>
        <fullName evidence="2">EAL domain-containing protein</fullName>
    </submittedName>
</protein>
<dbReference type="InterPro" id="IPR001633">
    <property type="entry name" value="EAL_dom"/>
</dbReference>
<dbReference type="EMBL" id="JAQQXQ010000012">
    <property type="protein sequence ID" value="MDC8755652.1"/>
    <property type="molecule type" value="Genomic_DNA"/>
</dbReference>
<name>A0ABT5JVU3_9SPHN</name>
<dbReference type="SUPFAM" id="SSF141868">
    <property type="entry name" value="EAL domain-like"/>
    <property type="match status" value="1"/>
</dbReference>
<dbReference type="Proteomes" id="UP001216558">
    <property type="component" value="Unassembled WGS sequence"/>
</dbReference>
<dbReference type="RefSeq" id="WP_273678933.1">
    <property type="nucleotide sequence ID" value="NZ_JAQQXQ010000012.1"/>
</dbReference>
<evidence type="ECO:0000313" key="2">
    <source>
        <dbReference type="EMBL" id="MDC8755652.1"/>
    </source>
</evidence>
<evidence type="ECO:0000259" key="1">
    <source>
        <dbReference type="PROSITE" id="PS50883"/>
    </source>
</evidence>
<dbReference type="InterPro" id="IPR050706">
    <property type="entry name" value="Cyclic-di-GMP_PDE-like"/>
</dbReference>
<proteinExistence type="predicted"/>
<dbReference type="PROSITE" id="PS50883">
    <property type="entry name" value="EAL"/>
    <property type="match status" value="1"/>
</dbReference>
<sequence>MQLAHELGLKVVAEGTEEADCLAFLRRIGCDYAHGYFISRPLTAEDLAEKVSTPVARAA</sequence>
<dbReference type="InterPro" id="IPR035919">
    <property type="entry name" value="EAL_sf"/>
</dbReference>
<dbReference type="PANTHER" id="PTHR33121">
    <property type="entry name" value="CYCLIC DI-GMP PHOSPHODIESTERASE PDEF"/>
    <property type="match status" value="1"/>
</dbReference>
<feature type="domain" description="EAL" evidence="1">
    <location>
        <begin position="1"/>
        <end position="55"/>
    </location>
</feature>